<evidence type="ECO:0000256" key="4">
    <source>
        <dbReference type="ARBA" id="ARBA00022679"/>
    </source>
</evidence>
<protein>
    <recommendedName>
        <fullName evidence="2">histidine kinase</fullName>
        <ecNumber evidence="2">2.7.13.3</ecNumber>
    </recommendedName>
</protein>
<dbReference type="AlphaFoldDB" id="A0A9X2S1X4"/>
<evidence type="ECO:0000256" key="2">
    <source>
        <dbReference type="ARBA" id="ARBA00012438"/>
    </source>
</evidence>
<dbReference type="SUPFAM" id="SSF47384">
    <property type="entry name" value="Homodimeric domain of signal transducing histidine kinase"/>
    <property type="match status" value="1"/>
</dbReference>
<gene>
    <name evidence="8" type="ORF">NSA58_11780</name>
</gene>
<reference evidence="8" key="1">
    <citation type="submission" date="2022-07" db="EMBL/GenBank/DDBJ databases">
        <title>Enhanced cultured diversity of the mouse gut microbiota enables custom-made synthetic communities.</title>
        <authorList>
            <person name="Afrizal A."/>
        </authorList>
    </citation>
    <scope>NUCLEOTIDE SEQUENCE</scope>
    <source>
        <strain evidence="8">DSM 29186</strain>
    </source>
</reference>
<keyword evidence="4" id="KW-0808">Transferase</keyword>
<dbReference type="Proteomes" id="UP001140817">
    <property type="component" value="Unassembled WGS sequence"/>
</dbReference>
<dbReference type="InterPro" id="IPR036097">
    <property type="entry name" value="HisK_dim/P_sf"/>
</dbReference>
<dbReference type="SMART" id="SM00388">
    <property type="entry name" value="HisKA"/>
    <property type="match status" value="1"/>
</dbReference>
<accession>A0A9X2S1X4</accession>
<feature type="domain" description="Histidine kinase" evidence="7">
    <location>
        <begin position="23"/>
        <end position="81"/>
    </location>
</feature>
<evidence type="ECO:0000256" key="3">
    <source>
        <dbReference type="ARBA" id="ARBA00022553"/>
    </source>
</evidence>
<comment type="caution">
    <text evidence="8">The sequence shown here is derived from an EMBL/GenBank/DDBJ whole genome shotgun (WGS) entry which is preliminary data.</text>
</comment>
<name>A0A9X2S1X4_9FIRM</name>
<dbReference type="FunFam" id="1.10.287.130:FF:000001">
    <property type="entry name" value="Two-component sensor histidine kinase"/>
    <property type="match status" value="1"/>
</dbReference>
<comment type="catalytic activity">
    <reaction evidence="1">
        <text>ATP + protein L-histidine = ADP + protein N-phospho-L-histidine.</text>
        <dbReference type="EC" id="2.7.13.3"/>
    </reaction>
</comment>
<keyword evidence="9" id="KW-1185">Reference proteome</keyword>
<dbReference type="GO" id="GO:0000155">
    <property type="term" value="F:phosphorelay sensor kinase activity"/>
    <property type="evidence" value="ECO:0007669"/>
    <property type="project" value="InterPro"/>
</dbReference>
<keyword evidence="5" id="KW-0418">Kinase</keyword>
<dbReference type="InterPro" id="IPR050736">
    <property type="entry name" value="Sensor_HK_Regulatory"/>
</dbReference>
<dbReference type="RefSeq" id="WP_161791916.1">
    <property type="nucleotide sequence ID" value="NZ_JANKBY010000146.1"/>
</dbReference>
<dbReference type="PROSITE" id="PS50109">
    <property type="entry name" value="HIS_KIN"/>
    <property type="match status" value="1"/>
</dbReference>
<evidence type="ECO:0000256" key="6">
    <source>
        <dbReference type="ARBA" id="ARBA00023012"/>
    </source>
</evidence>
<sequence length="81" mass="9390">MDFNKMVEELGSIETLKTDFFSNISHEIKTPISIIKNSTEILKKTNLDEEVRQEYVSIINQSSTRLSTLINDMLKINKLEK</sequence>
<dbReference type="PANTHER" id="PTHR43711:SF26">
    <property type="entry name" value="SENSOR HISTIDINE KINASE RCSC"/>
    <property type="match status" value="1"/>
</dbReference>
<dbReference type="InterPro" id="IPR005467">
    <property type="entry name" value="His_kinase_dom"/>
</dbReference>
<dbReference type="EC" id="2.7.13.3" evidence="2"/>
<keyword evidence="6" id="KW-0902">Two-component regulatory system</keyword>
<evidence type="ECO:0000313" key="9">
    <source>
        <dbReference type="Proteomes" id="UP001140817"/>
    </source>
</evidence>
<dbReference type="EMBL" id="JANKBY010000146">
    <property type="protein sequence ID" value="MCR1823468.1"/>
    <property type="molecule type" value="Genomic_DNA"/>
</dbReference>
<dbReference type="Gene3D" id="1.10.287.130">
    <property type="match status" value="1"/>
</dbReference>
<proteinExistence type="predicted"/>
<dbReference type="Pfam" id="PF00512">
    <property type="entry name" value="HisKA"/>
    <property type="match status" value="1"/>
</dbReference>
<dbReference type="PANTHER" id="PTHR43711">
    <property type="entry name" value="TWO-COMPONENT HISTIDINE KINASE"/>
    <property type="match status" value="1"/>
</dbReference>
<dbReference type="CDD" id="cd00082">
    <property type="entry name" value="HisKA"/>
    <property type="match status" value="1"/>
</dbReference>
<organism evidence="8 9">
    <name type="scientific">Terrisporobacter muris</name>
    <dbReference type="NCBI Taxonomy" id="2963284"/>
    <lineage>
        <taxon>Bacteria</taxon>
        <taxon>Bacillati</taxon>
        <taxon>Bacillota</taxon>
        <taxon>Clostridia</taxon>
        <taxon>Peptostreptococcales</taxon>
        <taxon>Peptostreptococcaceae</taxon>
        <taxon>Terrisporobacter</taxon>
    </lineage>
</organism>
<evidence type="ECO:0000259" key="7">
    <source>
        <dbReference type="PROSITE" id="PS50109"/>
    </source>
</evidence>
<keyword evidence="3" id="KW-0597">Phosphoprotein</keyword>
<evidence type="ECO:0000256" key="1">
    <source>
        <dbReference type="ARBA" id="ARBA00000085"/>
    </source>
</evidence>
<evidence type="ECO:0000313" key="8">
    <source>
        <dbReference type="EMBL" id="MCR1823468.1"/>
    </source>
</evidence>
<evidence type="ECO:0000256" key="5">
    <source>
        <dbReference type="ARBA" id="ARBA00022777"/>
    </source>
</evidence>
<dbReference type="InterPro" id="IPR003661">
    <property type="entry name" value="HisK_dim/P_dom"/>
</dbReference>